<proteinExistence type="predicted"/>
<name>A0ABS9H9L8_9ACTN</name>
<sequence length="104" mass="11033">MAKSDLKPPHEQGDADEPNPFAEGLVSATQAELRKLDALETMLGQQVLIIARGMARGQGSELATLSKEHSRLMANIAAGNTVAEDPLADADDAVKRKLERAAKA</sequence>
<dbReference type="Proteomes" id="UP001201161">
    <property type="component" value="Unassembled WGS sequence"/>
</dbReference>
<organism evidence="2 3">
    <name type="scientific">Nocardioides potassii</name>
    <dbReference type="NCBI Taxonomy" id="2911371"/>
    <lineage>
        <taxon>Bacteria</taxon>
        <taxon>Bacillati</taxon>
        <taxon>Actinomycetota</taxon>
        <taxon>Actinomycetes</taxon>
        <taxon>Propionibacteriales</taxon>
        <taxon>Nocardioidaceae</taxon>
        <taxon>Nocardioides</taxon>
    </lineage>
</organism>
<accession>A0ABS9H9L8</accession>
<evidence type="ECO:0000256" key="1">
    <source>
        <dbReference type="SAM" id="MobiDB-lite"/>
    </source>
</evidence>
<dbReference type="EMBL" id="JAKJHZ010000005">
    <property type="protein sequence ID" value="MCF6376910.1"/>
    <property type="molecule type" value="Genomic_DNA"/>
</dbReference>
<evidence type="ECO:0000313" key="3">
    <source>
        <dbReference type="Proteomes" id="UP001201161"/>
    </source>
</evidence>
<comment type="caution">
    <text evidence="2">The sequence shown here is derived from an EMBL/GenBank/DDBJ whole genome shotgun (WGS) entry which is preliminary data.</text>
</comment>
<evidence type="ECO:0000313" key="2">
    <source>
        <dbReference type="EMBL" id="MCF6376910.1"/>
    </source>
</evidence>
<feature type="region of interest" description="Disordered" evidence="1">
    <location>
        <begin position="1"/>
        <end position="21"/>
    </location>
</feature>
<protein>
    <submittedName>
        <fullName evidence="2">Uncharacterized protein</fullName>
    </submittedName>
</protein>
<gene>
    <name evidence="2" type="ORF">L2K70_04780</name>
</gene>
<keyword evidence="3" id="KW-1185">Reference proteome</keyword>
<reference evidence="2 3" key="1">
    <citation type="submission" date="2022-01" db="EMBL/GenBank/DDBJ databases">
        <title>Nocardioides sp. nov., an actinomycete isolated from mining soil.</title>
        <authorList>
            <person name="Liu L."/>
        </authorList>
    </citation>
    <scope>NUCLEOTIDE SEQUENCE [LARGE SCALE GENOMIC DNA]</scope>
    <source>
        <strain evidence="2 3">KLBMP 9356</strain>
    </source>
</reference>
<dbReference type="RefSeq" id="WP_236399777.1">
    <property type="nucleotide sequence ID" value="NZ_JAKJHZ010000005.1"/>
</dbReference>
<feature type="compositionally biased region" description="Basic and acidic residues" evidence="1">
    <location>
        <begin position="1"/>
        <end position="13"/>
    </location>
</feature>